<gene>
    <name evidence="1" type="ORF">FL583_15540</name>
</gene>
<organism evidence="1 2">
    <name type="scientific">Cryptosporangium phraense</name>
    <dbReference type="NCBI Taxonomy" id="2593070"/>
    <lineage>
        <taxon>Bacteria</taxon>
        <taxon>Bacillati</taxon>
        <taxon>Actinomycetota</taxon>
        <taxon>Actinomycetes</taxon>
        <taxon>Cryptosporangiales</taxon>
        <taxon>Cryptosporangiaceae</taxon>
        <taxon>Cryptosporangium</taxon>
    </lineage>
</organism>
<accession>A0A545ASN8</accession>
<reference evidence="1 2" key="1">
    <citation type="submission" date="2019-07" db="EMBL/GenBank/DDBJ databases">
        <title>Cryptosporangium phraense sp. nov., isolated from plant litter.</title>
        <authorList>
            <person name="Suriyachadkun C."/>
        </authorList>
    </citation>
    <scope>NUCLEOTIDE SEQUENCE [LARGE SCALE GENOMIC DNA]</scope>
    <source>
        <strain evidence="1 2">A-T 5661</strain>
    </source>
</reference>
<keyword evidence="2" id="KW-1185">Reference proteome</keyword>
<dbReference type="AlphaFoldDB" id="A0A545ASN8"/>
<evidence type="ECO:0000313" key="2">
    <source>
        <dbReference type="Proteomes" id="UP000317982"/>
    </source>
</evidence>
<evidence type="ECO:0000313" key="1">
    <source>
        <dbReference type="EMBL" id="TQS44344.1"/>
    </source>
</evidence>
<protein>
    <submittedName>
        <fullName evidence="1">Uncharacterized protein</fullName>
    </submittedName>
</protein>
<comment type="caution">
    <text evidence="1">The sequence shown here is derived from an EMBL/GenBank/DDBJ whole genome shotgun (WGS) entry which is preliminary data.</text>
</comment>
<dbReference type="Proteomes" id="UP000317982">
    <property type="component" value="Unassembled WGS sequence"/>
</dbReference>
<name>A0A545ASN8_9ACTN</name>
<dbReference type="InParanoid" id="A0A545ASN8"/>
<dbReference type="EMBL" id="VIRS01000009">
    <property type="protein sequence ID" value="TQS44344.1"/>
    <property type="molecule type" value="Genomic_DNA"/>
</dbReference>
<proteinExistence type="predicted"/>
<dbReference type="RefSeq" id="WP_142705335.1">
    <property type="nucleotide sequence ID" value="NZ_VIRS01000009.1"/>
</dbReference>
<sequence length="116" mass="13066">MTPTHPDRKALRMSNGTPTTVEKPATWIVIAAFGDQMVVDPEKNLRDLAVIQDRATRESRRQLRLAVVRDDSDNPDENRAQMWLLDNSKVDQVEAALAEAKELADTLNRALGQVMR</sequence>